<dbReference type="EMBL" id="BK016036">
    <property type="protein sequence ID" value="DAF90717.1"/>
    <property type="molecule type" value="Genomic_DNA"/>
</dbReference>
<proteinExistence type="predicted"/>
<accession>A0A8S5U8E4</accession>
<organism evidence="1">
    <name type="scientific">Siphoviridae sp. ct9j27</name>
    <dbReference type="NCBI Taxonomy" id="2825369"/>
    <lineage>
        <taxon>Viruses</taxon>
        <taxon>Duplodnaviria</taxon>
        <taxon>Heunggongvirae</taxon>
        <taxon>Uroviricota</taxon>
        <taxon>Caudoviricetes</taxon>
    </lineage>
</organism>
<sequence>MAAAIGLSDENREVVSQLVSVWRKHYTRNVLRDRYYNGNVKVKDLGVSVLPQLASKIDAKIDWAAKCVNWWADRVQFQNFNATDTAVKEELRTIARENDLENLVRKVVMSSLRHSVAFISVTQGNPEFNEPDVVISGYPATAASAIWSDAKKRIEAALVVVDAEWNRTQSIKTPTLVYVFTDDTFITLSLLDGRWFATEESHSMGRVPVEPVAYHSTLERPFGTSRISRTVMSLVDDAQREILNMSATAAFASAPQKYLLGADASVAQKIADSPFGAFIGSTFIATPNKNKQIPNYGQLPQLTMQPHSDYMKLLASMFSDATNVPLSSLSFTSANPTSADAIIANQEDAIIDITSYIASCKRSLVNVSAMALAVKHDLDFYSAMRDNETTAVFANPETPSPVSMSDAITKQVSTFPWLASSDVPLRALGYKDDVLTELQADRRRFASQELVKAASQGE</sequence>
<dbReference type="InterPro" id="IPR021145">
    <property type="entry name" value="Portal_protein_SPP1_Gp6-like"/>
</dbReference>
<name>A0A8S5U8E4_9CAUD</name>
<reference evidence="1" key="1">
    <citation type="journal article" date="2021" name="Proc. Natl. Acad. Sci. U.S.A.">
        <title>A Catalog of Tens of Thousands of Viruses from Human Metagenomes Reveals Hidden Associations with Chronic Diseases.</title>
        <authorList>
            <person name="Tisza M.J."/>
            <person name="Buck C.B."/>
        </authorList>
    </citation>
    <scope>NUCLEOTIDE SEQUENCE</scope>
    <source>
        <strain evidence="1">Ct9j27</strain>
    </source>
</reference>
<protein>
    <submittedName>
        <fullName evidence="1">PORTAL PROTEIN</fullName>
    </submittedName>
</protein>
<dbReference type="Pfam" id="PF05133">
    <property type="entry name" value="SPP1_portal"/>
    <property type="match status" value="1"/>
</dbReference>
<evidence type="ECO:0000313" key="1">
    <source>
        <dbReference type="EMBL" id="DAF90717.1"/>
    </source>
</evidence>